<keyword evidence="9 12" id="KW-0460">Magnesium</keyword>
<keyword evidence="5 12" id="KW-0479">Metal-binding</keyword>
<reference evidence="14 15" key="1">
    <citation type="submission" date="2018-06" db="EMBL/GenBank/DDBJ databases">
        <title>Draft Genome Sequence of a Novel Marine Bacterium Related to the Verrucomicrobia.</title>
        <authorList>
            <person name="Vosseberg J."/>
            <person name="Martijn J."/>
            <person name="Ettema T.J.G."/>
        </authorList>
    </citation>
    <scope>NUCLEOTIDE SEQUENCE [LARGE SCALE GENOMIC DNA]</scope>
    <source>
        <strain evidence="14">TARA_B100001123</strain>
    </source>
</reference>
<evidence type="ECO:0000256" key="7">
    <source>
        <dbReference type="ARBA" id="ARBA00022777"/>
    </source>
</evidence>
<dbReference type="KEGG" id="mtar:DF168_01758"/>
<dbReference type="SUPFAM" id="SSF53613">
    <property type="entry name" value="Ribokinase-like"/>
    <property type="match status" value="1"/>
</dbReference>
<keyword evidence="7 12" id="KW-0418">Kinase</keyword>
<evidence type="ECO:0000256" key="12">
    <source>
        <dbReference type="HAMAP-Rule" id="MF_01987"/>
    </source>
</evidence>
<evidence type="ECO:0000256" key="11">
    <source>
        <dbReference type="ARBA" id="ARBA00023277"/>
    </source>
</evidence>
<evidence type="ECO:0000256" key="6">
    <source>
        <dbReference type="ARBA" id="ARBA00022741"/>
    </source>
</evidence>
<gene>
    <name evidence="12 14" type="primary">rbsK</name>
    <name evidence="14" type="synonym">rbiA_2</name>
    <name evidence="14" type="ORF">DF168_01758</name>
</gene>
<dbReference type="GO" id="GO:0005524">
    <property type="term" value="F:ATP binding"/>
    <property type="evidence" value="ECO:0007669"/>
    <property type="project" value="UniProtKB-UniRule"/>
</dbReference>
<evidence type="ECO:0000256" key="10">
    <source>
        <dbReference type="ARBA" id="ARBA00022958"/>
    </source>
</evidence>
<keyword evidence="11 12" id="KW-0119">Carbohydrate metabolism</keyword>
<comment type="cofactor">
    <cofactor evidence="12">
        <name>Mg(2+)</name>
        <dbReference type="ChEBI" id="CHEBI:18420"/>
    </cofactor>
    <text evidence="12">Requires a divalent cation, most likely magnesium in vivo, as an electrophilic catalyst to aid phosphoryl group transfer. It is the chelate of the metal and the nucleotide that is the actual substrate.</text>
</comment>
<feature type="binding site" evidence="12">
    <location>
        <position position="259"/>
    </location>
    <ligand>
        <name>K(+)</name>
        <dbReference type="ChEBI" id="CHEBI:29103"/>
    </ligand>
</feature>
<dbReference type="UniPathway" id="UPA00916">
    <property type="reaction ID" value="UER00889"/>
</dbReference>
<evidence type="ECO:0000256" key="4">
    <source>
        <dbReference type="ARBA" id="ARBA00022679"/>
    </source>
</evidence>
<feature type="binding site" evidence="12">
    <location>
        <begin position="230"/>
        <end position="235"/>
    </location>
    <ligand>
        <name>ATP</name>
        <dbReference type="ChEBI" id="CHEBI:30616"/>
    </ligand>
</feature>
<evidence type="ECO:0000256" key="3">
    <source>
        <dbReference type="ARBA" id="ARBA00016943"/>
    </source>
</evidence>
<feature type="binding site" evidence="12">
    <location>
        <position position="296"/>
    </location>
    <ligand>
        <name>K(+)</name>
        <dbReference type="ChEBI" id="CHEBI:29103"/>
    </ligand>
</feature>
<evidence type="ECO:0000256" key="5">
    <source>
        <dbReference type="ARBA" id="ARBA00022723"/>
    </source>
</evidence>
<feature type="active site" description="Proton acceptor" evidence="12">
    <location>
        <position position="263"/>
    </location>
</feature>
<dbReference type="EMBL" id="CP029803">
    <property type="protein sequence ID" value="AWT60544.1"/>
    <property type="molecule type" value="Genomic_DNA"/>
</dbReference>
<comment type="caution">
    <text evidence="12">Lacks conserved residue(s) required for the propagation of feature annotation.</text>
</comment>
<dbReference type="InterPro" id="IPR011611">
    <property type="entry name" value="PfkB_dom"/>
</dbReference>
<comment type="pathway">
    <text evidence="12">Carbohydrate metabolism; D-ribose degradation; D-ribose 5-phosphate from beta-D-ribopyranose: step 2/2.</text>
</comment>
<dbReference type="GO" id="GO:0046872">
    <property type="term" value="F:metal ion binding"/>
    <property type="evidence" value="ECO:0007669"/>
    <property type="project" value="UniProtKB-KW"/>
</dbReference>
<feature type="binding site" evidence="12">
    <location>
        <position position="298"/>
    </location>
    <ligand>
        <name>K(+)</name>
        <dbReference type="ChEBI" id="CHEBI:29103"/>
    </ligand>
</feature>
<dbReference type="PANTHER" id="PTHR10584">
    <property type="entry name" value="SUGAR KINASE"/>
    <property type="match status" value="1"/>
</dbReference>
<comment type="subcellular location">
    <subcellularLocation>
        <location evidence="12">Cytoplasm</location>
    </subcellularLocation>
</comment>
<keyword evidence="6 12" id="KW-0547">Nucleotide-binding</keyword>
<dbReference type="GO" id="GO:0016853">
    <property type="term" value="F:isomerase activity"/>
    <property type="evidence" value="ECO:0007669"/>
    <property type="project" value="UniProtKB-KW"/>
</dbReference>
<comment type="similarity">
    <text evidence="12">Belongs to the carbohydrate kinase PfkB family. Ribokinase subfamily.</text>
</comment>
<evidence type="ECO:0000256" key="2">
    <source>
        <dbReference type="ARBA" id="ARBA00012035"/>
    </source>
</evidence>
<dbReference type="GO" id="GO:0019303">
    <property type="term" value="P:D-ribose catabolic process"/>
    <property type="evidence" value="ECO:0007669"/>
    <property type="project" value="UniProtKB-UniRule"/>
</dbReference>
<comment type="similarity">
    <text evidence="1">Belongs to the carbohydrate kinase pfkB family.</text>
</comment>
<evidence type="ECO:0000313" key="14">
    <source>
        <dbReference type="EMBL" id="AWT60544.1"/>
    </source>
</evidence>
<dbReference type="InterPro" id="IPR002173">
    <property type="entry name" value="Carboh/pur_kinase_PfkB_CS"/>
</dbReference>
<dbReference type="GO" id="GO:0005829">
    <property type="term" value="C:cytosol"/>
    <property type="evidence" value="ECO:0007669"/>
    <property type="project" value="TreeGrafter"/>
</dbReference>
<feature type="binding site" evidence="12">
    <location>
        <position position="194"/>
    </location>
    <ligand>
        <name>ATP</name>
        <dbReference type="ChEBI" id="CHEBI:30616"/>
    </ligand>
</feature>
<dbReference type="InterPro" id="IPR011877">
    <property type="entry name" value="Ribokinase"/>
</dbReference>
<dbReference type="PRINTS" id="PR00990">
    <property type="entry name" value="RIBOKINASE"/>
</dbReference>
<dbReference type="PANTHER" id="PTHR10584:SF166">
    <property type="entry name" value="RIBOKINASE"/>
    <property type="match status" value="1"/>
</dbReference>
<dbReference type="Pfam" id="PF00294">
    <property type="entry name" value="PfkB"/>
    <property type="match status" value="1"/>
</dbReference>
<feature type="domain" description="Carbohydrate kinase PfkB" evidence="13">
    <location>
        <begin position="16"/>
        <end position="305"/>
    </location>
</feature>
<organism evidence="14 15">
    <name type="scientific">Candidatus Moanibacter tarae</name>
    <dbReference type="NCBI Taxonomy" id="2200854"/>
    <lineage>
        <taxon>Bacteria</taxon>
        <taxon>Pseudomonadati</taxon>
        <taxon>Verrucomicrobiota</taxon>
        <taxon>Opitutia</taxon>
        <taxon>Puniceicoccales</taxon>
        <taxon>Puniceicoccales incertae sedis</taxon>
        <taxon>Candidatus Moanibacter</taxon>
    </lineage>
</organism>
<keyword evidence="8 12" id="KW-0067">ATP-binding</keyword>
<dbReference type="Proteomes" id="UP000247465">
    <property type="component" value="Chromosome"/>
</dbReference>
<feature type="binding site" evidence="12">
    <location>
        <position position="263"/>
    </location>
    <ligand>
        <name>substrate</name>
    </ligand>
</feature>
<dbReference type="EC" id="2.7.1.15" evidence="2 12"/>
<dbReference type="InterPro" id="IPR002139">
    <property type="entry name" value="Ribo/fructo_kinase"/>
</dbReference>
<comment type="function">
    <text evidence="12">Catalyzes the phosphorylation of ribose at O-5 in a reaction requiring ATP and magnesium. The resulting D-ribose-5-phosphate can then be used either for sythesis of nucleotides, histidine, and tryptophan, or as a component of the pentose phosphate pathway.</text>
</comment>
<comment type="catalytic activity">
    <reaction evidence="12">
        <text>D-ribose + ATP = D-ribose 5-phosphate + ADP + H(+)</text>
        <dbReference type="Rhea" id="RHEA:13697"/>
        <dbReference type="ChEBI" id="CHEBI:15378"/>
        <dbReference type="ChEBI" id="CHEBI:30616"/>
        <dbReference type="ChEBI" id="CHEBI:47013"/>
        <dbReference type="ChEBI" id="CHEBI:78346"/>
        <dbReference type="ChEBI" id="CHEBI:456216"/>
        <dbReference type="EC" id="2.7.1.15"/>
    </reaction>
</comment>
<keyword evidence="4 12" id="KW-0808">Transferase</keyword>
<keyword evidence="10 12" id="KW-0630">Potassium</keyword>
<dbReference type="Gene3D" id="3.40.1190.20">
    <property type="match status" value="1"/>
</dbReference>
<evidence type="ECO:0000256" key="1">
    <source>
        <dbReference type="ARBA" id="ARBA00005380"/>
    </source>
</evidence>
<feature type="binding site" evidence="12">
    <location>
        <begin position="49"/>
        <end position="53"/>
    </location>
    <ligand>
        <name>substrate</name>
    </ligand>
</feature>
<keyword evidence="14" id="KW-0413">Isomerase</keyword>
<dbReference type="HAMAP" id="MF_01987">
    <property type="entry name" value="Ribokinase"/>
    <property type="match status" value="1"/>
</dbReference>
<sequence length="317" mass="33638">MRGVNMEIRKKPRIFVVGSFVVGITIRVPRMPVLGEGLIGDQFDLGPGGKGTNQAIAAVRLGAEVNLLACVGEDLLAQIAFDTLKKEGVLLDHIHQIPGENTAVGVVHLIPSGDNWIVGHLGANLKMRPEQVDEVEDLIAQSDIILTQYEVPIGVVERAMVLGRKHGIQTIWNPAPALPVDPSVFRGVDVLTPNESEVRILLGLSPDDPTPTPELARQLLDRGVSKLVVTMGEKGSLLVTPEGTEEIQAVSGVRSLDVTGAGDAFNAALAVSLGEGEKLPEAVRRANAAGAFAVQHLGVIGGLPQRDELDRFVESVS</sequence>
<accession>A0A2Z4AJD5</accession>
<comment type="activity regulation">
    <text evidence="12">Activated by a monovalent cation that binds near, but not in, the active site. The most likely occupant of the site in vivo is potassium. Ion binding induces a conformational change that may alter substrate affinity.</text>
</comment>
<dbReference type="InterPro" id="IPR029056">
    <property type="entry name" value="Ribokinase-like"/>
</dbReference>
<feature type="binding site" evidence="12">
    <location>
        <position position="293"/>
    </location>
    <ligand>
        <name>K(+)</name>
        <dbReference type="ChEBI" id="CHEBI:29103"/>
    </ligand>
</feature>
<dbReference type="AlphaFoldDB" id="A0A2Z4AJD5"/>
<dbReference type="GO" id="GO:0004747">
    <property type="term" value="F:ribokinase activity"/>
    <property type="evidence" value="ECO:0007669"/>
    <property type="project" value="UniProtKB-UniRule"/>
</dbReference>
<feature type="binding site" evidence="12">
    <location>
        <position position="150"/>
    </location>
    <ligand>
        <name>substrate</name>
    </ligand>
</feature>
<keyword evidence="12" id="KW-0963">Cytoplasm</keyword>
<feature type="binding site" evidence="12">
    <location>
        <position position="287"/>
    </location>
    <ligand>
        <name>ATP</name>
        <dbReference type="ChEBI" id="CHEBI:30616"/>
    </ligand>
</feature>
<evidence type="ECO:0000259" key="13">
    <source>
        <dbReference type="Pfam" id="PF00294"/>
    </source>
</evidence>
<dbReference type="CDD" id="cd01174">
    <property type="entry name" value="ribokinase"/>
    <property type="match status" value="1"/>
</dbReference>
<feature type="binding site" evidence="12">
    <location>
        <begin position="262"/>
        <end position="263"/>
    </location>
    <ligand>
        <name>ATP</name>
        <dbReference type="ChEBI" id="CHEBI:30616"/>
    </ligand>
</feature>
<evidence type="ECO:0000256" key="8">
    <source>
        <dbReference type="ARBA" id="ARBA00022840"/>
    </source>
</evidence>
<feature type="binding site" evidence="12">
    <location>
        <position position="257"/>
    </location>
    <ligand>
        <name>K(+)</name>
        <dbReference type="ChEBI" id="CHEBI:29103"/>
    </ligand>
</feature>
<protein>
    <recommendedName>
        <fullName evidence="3 12">Ribokinase</fullName>
        <shortName evidence="12">RK</shortName>
        <ecNumber evidence="2 12">2.7.1.15</ecNumber>
    </recommendedName>
</protein>
<evidence type="ECO:0000313" key="15">
    <source>
        <dbReference type="Proteomes" id="UP000247465"/>
    </source>
</evidence>
<proteinExistence type="inferred from homology"/>
<name>A0A2Z4AJD5_9BACT</name>
<dbReference type="PROSITE" id="PS00584">
    <property type="entry name" value="PFKB_KINASES_2"/>
    <property type="match status" value="1"/>
</dbReference>
<evidence type="ECO:0000256" key="9">
    <source>
        <dbReference type="ARBA" id="ARBA00022842"/>
    </source>
</evidence>
<comment type="subunit">
    <text evidence="12">Homodimer.</text>
</comment>